<feature type="domain" description="Chitin-binding type-2" evidence="7">
    <location>
        <begin position="160"/>
        <end position="214"/>
    </location>
</feature>
<evidence type="ECO:0000256" key="2">
    <source>
        <dbReference type="ARBA" id="ARBA00022729"/>
    </source>
</evidence>
<evidence type="ECO:0000256" key="1">
    <source>
        <dbReference type="ARBA" id="ARBA00022669"/>
    </source>
</evidence>
<accession>A0A8S4R4Y3</accession>
<keyword evidence="2" id="KW-0732">Signal</keyword>
<organism evidence="8 9">
    <name type="scientific">Pararge aegeria aegeria</name>
    <dbReference type="NCBI Taxonomy" id="348720"/>
    <lineage>
        <taxon>Eukaryota</taxon>
        <taxon>Metazoa</taxon>
        <taxon>Ecdysozoa</taxon>
        <taxon>Arthropoda</taxon>
        <taxon>Hexapoda</taxon>
        <taxon>Insecta</taxon>
        <taxon>Pterygota</taxon>
        <taxon>Neoptera</taxon>
        <taxon>Endopterygota</taxon>
        <taxon>Lepidoptera</taxon>
        <taxon>Glossata</taxon>
        <taxon>Ditrysia</taxon>
        <taxon>Papilionoidea</taxon>
        <taxon>Nymphalidae</taxon>
        <taxon>Satyrinae</taxon>
        <taxon>Satyrini</taxon>
        <taxon>Parargina</taxon>
        <taxon>Pararge</taxon>
    </lineage>
</organism>
<feature type="region of interest" description="Disordered" evidence="6">
    <location>
        <begin position="50"/>
        <end position="77"/>
    </location>
</feature>
<keyword evidence="9" id="KW-1185">Reference proteome</keyword>
<feature type="domain" description="Chitin-binding type-2" evidence="7">
    <location>
        <begin position="398"/>
        <end position="453"/>
    </location>
</feature>
<sequence>MKSSAGGKGGRGPQNSSKTLQKFVAHRFMSPSSECKLDVPNVPNFIKIGAVTEPNRGSKQKNKRNGKGQGHRYDRGRFRSSGVTKQGVSRFLTRRLHPGSRDQVTAGACECQGTLSALRHSVAADMSACALVRVSRRALASTALVAVAASSLLAVASGHDITCNKDGLYADFDTECQEYVRCSAGVAKGRYACPAGRVFSDVAGACVPRRGQPCARRVCAAGDTLAYATPGTACRHYYRCDNGTAVDHACPSGSWFDLARQACSRGAGTCYEPVCAGLPDGKYPDSSHECRRTLQCRGSELRAVTTCGGACVSTCPPPRSAAVPLPAGDADFCSDEACSSLCQHAPDGAYADRSTGCREYFVCESHRVIRRGVCDPALLFSGSGCEPAAGTYCPPPARSPCFNRQDGLYRDWRDCSTWFECRRERVTARGVCELGFVFDGVGCVPRKSYYCEGPDPSAECEGMPSGTYQDLDSNCTRYFHCEGTLRTSLACPVGQVFDGTRCTPTFQYLCPSLERDSCYGRKDGRYRATDAGCRGFYSCIDGKKAVYACPAGRVFDGEMCVLTHPAVCPRDDYTCSGLSDGYHAELKSNCHRYFYCEGGDKLATLSCLAGKIFDGHACVEPMHHICGAPRRNSIEHGGRYCERDGFYVQLGTECRHYYFCVSGVRTFLTCPAEQVFNGQVCVHKEQYTCPG</sequence>
<keyword evidence="1" id="KW-0147">Chitin-binding</keyword>
<feature type="domain" description="Chitin-binding type-2" evidence="7">
    <location>
        <begin position="572"/>
        <end position="628"/>
    </location>
</feature>
<reference evidence="8" key="1">
    <citation type="submission" date="2022-03" db="EMBL/GenBank/DDBJ databases">
        <authorList>
            <person name="Lindestad O."/>
        </authorList>
    </citation>
    <scope>NUCLEOTIDE SEQUENCE</scope>
</reference>
<name>A0A8S4R4Y3_9NEOP</name>
<feature type="domain" description="Chitin-binding type-2" evidence="7">
    <location>
        <begin position="216"/>
        <end position="272"/>
    </location>
</feature>
<evidence type="ECO:0000256" key="4">
    <source>
        <dbReference type="ARBA" id="ARBA00023157"/>
    </source>
</evidence>
<evidence type="ECO:0000256" key="6">
    <source>
        <dbReference type="SAM" id="MobiDB-lite"/>
    </source>
</evidence>
<dbReference type="Pfam" id="PF01607">
    <property type="entry name" value="CBM_14"/>
    <property type="match status" value="6"/>
</dbReference>
<dbReference type="InterPro" id="IPR002557">
    <property type="entry name" value="Chitin-bd_dom"/>
</dbReference>
<dbReference type="AlphaFoldDB" id="A0A8S4R4Y3"/>
<comment type="caution">
    <text evidence="8">The sequence shown here is derived from an EMBL/GenBank/DDBJ whole genome shotgun (WGS) entry which is preliminary data.</text>
</comment>
<evidence type="ECO:0000256" key="3">
    <source>
        <dbReference type="ARBA" id="ARBA00022737"/>
    </source>
</evidence>
<dbReference type="InterPro" id="IPR036508">
    <property type="entry name" value="Chitin-bd_dom_sf"/>
</dbReference>
<proteinExistence type="predicted"/>
<dbReference type="EMBL" id="CAKXAJ010024854">
    <property type="protein sequence ID" value="CAH2231778.1"/>
    <property type="molecule type" value="Genomic_DNA"/>
</dbReference>
<evidence type="ECO:0000259" key="7">
    <source>
        <dbReference type="PROSITE" id="PS50940"/>
    </source>
</evidence>
<feature type="domain" description="Chitin-binding type-2" evidence="7">
    <location>
        <begin position="515"/>
        <end position="570"/>
    </location>
</feature>
<gene>
    <name evidence="8" type="primary">jg7190</name>
    <name evidence="8" type="ORF">PAEG_LOCUS10229</name>
</gene>
<dbReference type="PANTHER" id="PTHR23301">
    <property type="entry name" value="CHITIN BINDING PERITROPHIN-A"/>
    <property type="match status" value="1"/>
</dbReference>
<dbReference type="Gene3D" id="2.170.140.10">
    <property type="entry name" value="Chitin binding domain"/>
    <property type="match status" value="3"/>
</dbReference>
<feature type="compositionally biased region" description="Basic residues" evidence="6">
    <location>
        <begin position="58"/>
        <end position="70"/>
    </location>
</feature>
<dbReference type="PANTHER" id="PTHR23301:SF0">
    <property type="entry name" value="CHITIN-BINDING TYPE-2 DOMAIN-CONTAINING PROTEIN-RELATED"/>
    <property type="match status" value="1"/>
</dbReference>
<dbReference type="Proteomes" id="UP000838756">
    <property type="component" value="Unassembled WGS sequence"/>
</dbReference>
<feature type="domain" description="Chitin-binding type-2" evidence="7">
    <location>
        <begin position="457"/>
        <end position="512"/>
    </location>
</feature>
<keyword evidence="3" id="KW-0677">Repeat</keyword>
<dbReference type="OrthoDB" id="7250310at2759"/>
<feature type="domain" description="Chitin-binding type-2" evidence="7">
    <location>
        <begin position="638"/>
        <end position="691"/>
    </location>
</feature>
<evidence type="ECO:0000256" key="5">
    <source>
        <dbReference type="ARBA" id="ARBA00023180"/>
    </source>
</evidence>
<dbReference type="InterPro" id="IPR051940">
    <property type="entry name" value="Chitin_bind-dev_reg"/>
</dbReference>
<evidence type="ECO:0000313" key="8">
    <source>
        <dbReference type="EMBL" id="CAH2231778.1"/>
    </source>
</evidence>
<dbReference type="GO" id="GO:0005576">
    <property type="term" value="C:extracellular region"/>
    <property type="evidence" value="ECO:0007669"/>
    <property type="project" value="InterPro"/>
</dbReference>
<dbReference type="GO" id="GO:0008061">
    <property type="term" value="F:chitin binding"/>
    <property type="evidence" value="ECO:0007669"/>
    <property type="project" value="UniProtKB-KW"/>
</dbReference>
<dbReference type="SUPFAM" id="SSF57625">
    <property type="entry name" value="Invertebrate chitin-binding proteins"/>
    <property type="match status" value="6"/>
</dbReference>
<feature type="domain" description="Chitin-binding type-2" evidence="7">
    <location>
        <begin position="339"/>
        <end position="395"/>
    </location>
</feature>
<keyword evidence="5" id="KW-0325">Glycoprotein</keyword>
<dbReference type="SMART" id="SM00494">
    <property type="entry name" value="ChtBD2"/>
    <property type="match status" value="8"/>
</dbReference>
<keyword evidence="4" id="KW-1015">Disulfide bond</keyword>
<dbReference type="PROSITE" id="PS50940">
    <property type="entry name" value="CHIT_BIND_II"/>
    <property type="match status" value="8"/>
</dbReference>
<evidence type="ECO:0000313" key="9">
    <source>
        <dbReference type="Proteomes" id="UP000838756"/>
    </source>
</evidence>
<protein>
    <submittedName>
        <fullName evidence="8">Jg7190 protein</fullName>
    </submittedName>
</protein>